<comment type="caution">
    <text evidence="1">The sequence shown here is derived from an EMBL/GenBank/DDBJ whole genome shotgun (WGS) entry which is preliminary data.</text>
</comment>
<keyword evidence="2" id="KW-1185">Reference proteome</keyword>
<protein>
    <submittedName>
        <fullName evidence="1">Uncharacterized protein</fullName>
    </submittedName>
</protein>
<evidence type="ECO:0000313" key="1">
    <source>
        <dbReference type="EMBL" id="KAJ6647831.1"/>
    </source>
</evidence>
<dbReference type="EMBL" id="WJQU01000001">
    <property type="protein sequence ID" value="KAJ6647831.1"/>
    <property type="molecule type" value="Genomic_DNA"/>
</dbReference>
<dbReference type="Proteomes" id="UP001151699">
    <property type="component" value="Chromosome A"/>
</dbReference>
<sequence>MEVKQIRHLLYKLGDVYKMFVNHVQNGEDTIKAPIKLSKFCALRPPDVKLVADTPVESCLCFYHSNFISCCSAMNRYVKEFPTYSPQLISIILCDHKNTSCWKRLCSECSVSQIKKICDEMLKR</sequence>
<name>A0A9Q0NCK9_9DIPT</name>
<organism evidence="1 2">
    <name type="scientific">Pseudolycoriella hygida</name>
    <dbReference type="NCBI Taxonomy" id="35572"/>
    <lineage>
        <taxon>Eukaryota</taxon>
        <taxon>Metazoa</taxon>
        <taxon>Ecdysozoa</taxon>
        <taxon>Arthropoda</taxon>
        <taxon>Hexapoda</taxon>
        <taxon>Insecta</taxon>
        <taxon>Pterygota</taxon>
        <taxon>Neoptera</taxon>
        <taxon>Endopterygota</taxon>
        <taxon>Diptera</taxon>
        <taxon>Nematocera</taxon>
        <taxon>Sciaroidea</taxon>
        <taxon>Sciaridae</taxon>
        <taxon>Pseudolycoriella</taxon>
    </lineage>
</organism>
<evidence type="ECO:0000313" key="2">
    <source>
        <dbReference type="Proteomes" id="UP001151699"/>
    </source>
</evidence>
<accession>A0A9Q0NCK9</accession>
<gene>
    <name evidence="1" type="ORF">Bhyg_03054</name>
</gene>
<reference evidence="1" key="1">
    <citation type="submission" date="2022-07" db="EMBL/GenBank/DDBJ databases">
        <authorList>
            <person name="Trinca V."/>
            <person name="Uliana J.V.C."/>
            <person name="Torres T.T."/>
            <person name="Ward R.J."/>
            <person name="Monesi N."/>
        </authorList>
    </citation>
    <scope>NUCLEOTIDE SEQUENCE</scope>
    <source>
        <strain evidence="1">HSMRA1968</strain>
        <tissue evidence="1">Whole embryos</tissue>
    </source>
</reference>
<dbReference type="OrthoDB" id="10065669at2759"/>
<dbReference type="AlphaFoldDB" id="A0A9Q0NCK9"/>
<proteinExistence type="predicted"/>